<dbReference type="EMBL" id="CP065592">
    <property type="protein sequence ID" value="QPQ55087.1"/>
    <property type="molecule type" value="Genomic_DNA"/>
</dbReference>
<evidence type="ECO:0000313" key="3">
    <source>
        <dbReference type="Proteomes" id="UP000594873"/>
    </source>
</evidence>
<keyword evidence="1" id="KW-0732">Signal</keyword>
<name>A0A7T2LMH2_9SPHN</name>
<feature type="signal peptide" evidence="1">
    <location>
        <begin position="1"/>
        <end position="19"/>
    </location>
</feature>
<dbReference type="KEGG" id="sflv:IC614_00200"/>
<sequence length="301" mass="32366">MKFLCAGLTSLFASGLAVAQDRYAVVDFSVEITGNYSSRIRDGSTEDIDKSRIFTGRARLKFLAKDTASYDGVAPTFDPSDYKPGAAEMNLVAQMQACESRGSERAMKACQAEVAKRLSGTIKIPDIPEEQWGKNDSFQGDKDTWGSEDCTGKITVADRGKKFVAVDAGEGESGSFTTDYSVTGEKNLSVEDDEKCSFLITVDNKAKTADVDLGTSVFQIDAEEASTGEPRKIRVQPFTWSSLTKFSVVGAKVSGAGGSATGTWTTSEGKPVEIVRATKQEGKEESASTTTTIKWVMKPLD</sequence>
<dbReference type="AlphaFoldDB" id="A0A7T2LMH2"/>
<reference evidence="2 3" key="1">
    <citation type="submission" date="2020-11" db="EMBL/GenBank/DDBJ databases">
        <title>Genome seq and assembly of Sphingosinicella sp.</title>
        <authorList>
            <person name="Chhetri G."/>
        </authorList>
    </citation>
    <scope>NUCLEOTIDE SEQUENCE [LARGE SCALE GENOMIC DNA]</scope>
    <source>
        <strain evidence="2 3">UDD2</strain>
    </source>
</reference>
<accession>A0A7T2LMH2</accession>
<dbReference type="RefSeq" id="WP_200971763.1">
    <property type="nucleotide sequence ID" value="NZ_CP065592.1"/>
</dbReference>
<feature type="chain" id="PRO_5032851872" evidence="1">
    <location>
        <begin position="20"/>
        <end position="301"/>
    </location>
</feature>
<keyword evidence="3" id="KW-1185">Reference proteome</keyword>
<proteinExistence type="predicted"/>
<gene>
    <name evidence="2" type="ORF">IC614_00200</name>
</gene>
<protein>
    <submittedName>
        <fullName evidence="2">Uncharacterized protein</fullName>
    </submittedName>
</protein>
<dbReference type="Proteomes" id="UP000594873">
    <property type="component" value="Chromosome"/>
</dbReference>
<evidence type="ECO:0000313" key="2">
    <source>
        <dbReference type="EMBL" id="QPQ55087.1"/>
    </source>
</evidence>
<evidence type="ECO:0000256" key="1">
    <source>
        <dbReference type="SAM" id="SignalP"/>
    </source>
</evidence>
<organism evidence="2 3">
    <name type="scientific">Allosphingosinicella flava</name>
    <dbReference type="NCBI Taxonomy" id="2771430"/>
    <lineage>
        <taxon>Bacteria</taxon>
        <taxon>Pseudomonadati</taxon>
        <taxon>Pseudomonadota</taxon>
        <taxon>Alphaproteobacteria</taxon>
        <taxon>Sphingomonadales</taxon>
        <taxon>Sphingomonadaceae</taxon>
        <taxon>Allosphingosinicella</taxon>
    </lineage>
</organism>